<sequence>MHGRLKVRSTQEQEERKRLEREKKLKAYKFAMSECLTRIKNKDYDQVGLKISEELLAANPDIQTLWNFRKNIIESFEKSLNDDDLIKQFTSEMNLTEICLKKNPKSYGTWYHRQWCLLRSNSKNFGEKTQQLNWKNELGLCSMFLDLDERNFHCWRHRFFVVRHGNLSKKDELEFTYEKISSNFSNYSSWHYRSKLIEELYYQNLIDNDIFEKELNLIENAIFTDPNDQSAWIYQKWFLLEHQQSFIKELILDCSSKKLSFKFAKDFDLNQNLKFVKLNNLDLKLEENFKWNFEGDIWNGNLNNIINREDVDKLLRNLYEFKETKIKVEIMLNDGGFSNQILLDLNFESNLYEFKSKFQIHDLKLDSEILNKHLTNILELNQFEKETSKWCLLKSIELMCLIDYVKYKDKIFYFLDKLASDIDSFRKNYYLDLKQKLIANNQ</sequence>
<dbReference type="Pfam" id="PF01239">
    <property type="entry name" value="PPTA"/>
    <property type="match status" value="4"/>
</dbReference>
<comment type="function">
    <text evidence="9">Catalyzes the transfer of a geranyl-geranyl moiety from geranyl-geranyl pyrophosphate to cysteines occuring in specific C-terminal amino acid sequences.</text>
</comment>
<dbReference type="PROSITE" id="PS51147">
    <property type="entry name" value="PFTA"/>
    <property type="match status" value="4"/>
</dbReference>
<evidence type="ECO:0000256" key="8">
    <source>
        <dbReference type="ARBA" id="ARBA00047658"/>
    </source>
</evidence>
<dbReference type="EC" id="2.5.1.60" evidence="2 9"/>
<dbReference type="EMBL" id="CAJNOC010000353">
    <property type="protein sequence ID" value="CAF0749282.1"/>
    <property type="molecule type" value="Genomic_DNA"/>
</dbReference>
<evidence type="ECO:0000313" key="11">
    <source>
        <dbReference type="Proteomes" id="UP000663879"/>
    </source>
</evidence>
<comment type="caution">
    <text evidence="10">The sequence shown here is derived from an EMBL/GenBank/DDBJ whole genome shotgun (WGS) entry which is preliminary data.</text>
</comment>
<keyword evidence="11" id="KW-1185">Reference proteome</keyword>
<dbReference type="GO" id="GO:0097354">
    <property type="term" value="P:prenylation"/>
    <property type="evidence" value="ECO:0007669"/>
    <property type="project" value="UniProtKB-UniRule"/>
</dbReference>
<evidence type="ECO:0000256" key="9">
    <source>
        <dbReference type="RuleBase" id="RU367120"/>
    </source>
</evidence>
<dbReference type="GO" id="GO:0004663">
    <property type="term" value="F:Rab geranylgeranyltransferase activity"/>
    <property type="evidence" value="ECO:0007669"/>
    <property type="project" value="UniProtKB-UniRule"/>
</dbReference>
<dbReference type="SUPFAM" id="SSF48439">
    <property type="entry name" value="Protein prenylyltransferase"/>
    <property type="match status" value="1"/>
</dbReference>
<accession>A0A813PEC9</accession>
<evidence type="ECO:0000256" key="1">
    <source>
        <dbReference type="ARBA" id="ARBA00006734"/>
    </source>
</evidence>
<dbReference type="InterPro" id="IPR002088">
    <property type="entry name" value="Prenyl_trans_a"/>
</dbReference>
<dbReference type="AlphaFoldDB" id="A0A813PEC9"/>
<evidence type="ECO:0000313" key="10">
    <source>
        <dbReference type="EMBL" id="CAF0749282.1"/>
    </source>
</evidence>
<dbReference type="Gene3D" id="2.60.40.1130">
    <property type="entry name" value="Rab geranylgeranyltransferase alpha-subunit, insert domain"/>
    <property type="match status" value="1"/>
</dbReference>
<keyword evidence="6" id="KW-0677">Repeat</keyword>
<evidence type="ECO:0000256" key="7">
    <source>
        <dbReference type="ARBA" id="ARBA00031267"/>
    </source>
</evidence>
<dbReference type="PANTHER" id="PTHR11129">
    <property type="entry name" value="PROTEIN FARNESYLTRANSFERASE ALPHA SUBUNIT/RAB GERANYLGERANYL TRANSFERASE ALPHA SUBUNIT"/>
    <property type="match status" value="1"/>
</dbReference>
<dbReference type="Proteomes" id="UP000663879">
    <property type="component" value="Unassembled WGS sequence"/>
</dbReference>
<comment type="catalytic activity">
    <reaction evidence="8 9">
        <text>geranylgeranyl diphosphate + L-cysteinyl-[protein] = S-geranylgeranyl-L-cysteinyl-[protein] + diphosphate</text>
        <dbReference type="Rhea" id="RHEA:21240"/>
        <dbReference type="Rhea" id="RHEA-COMP:10131"/>
        <dbReference type="Rhea" id="RHEA-COMP:11537"/>
        <dbReference type="ChEBI" id="CHEBI:29950"/>
        <dbReference type="ChEBI" id="CHEBI:33019"/>
        <dbReference type="ChEBI" id="CHEBI:57533"/>
        <dbReference type="ChEBI" id="CHEBI:86021"/>
        <dbReference type="EC" id="2.5.1.60"/>
    </reaction>
</comment>
<evidence type="ECO:0000256" key="6">
    <source>
        <dbReference type="ARBA" id="ARBA00022737"/>
    </source>
</evidence>
<dbReference type="FunFam" id="1.25.40.120:FF:000035">
    <property type="entry name" value="Geranylgeranyl transferase type-2 subunit alpha"/>
    <property type="match status" value="1"/>
</dbReference>
<dbReference type="PANTHER" id="PTHR11129:SF2">
    <property type="entry name" value="GERANYLGERANYL TRANSFERASE TYPE-2 SUBUNIT ALPHA"/>
    <property type="match status" value="1"/>
</dbReference>
<evidence type="ECO:0000256" key="2">
    <source>
        <dbReference type="ARBA" id="ARBA00012656"/>
    </source>
</evidence>
<protein>
    <recommendedName>
        <fullName evidence="3 9">Geranylgeranyl transferase type-2 subunit alpha</fullName>
        <ecNumber evidence="2 9">2.5.1.60</ecNumber>
    </recommendedName>
    <alternativeName>
        <fullName evidence="7 9">Geranylgeranyl transferase type II subunit alpha</fullName>
    </alternativeName>
</protein>
<comment type="similarity">
    <text evidence="1 9">Belongs to the protein prenyltransferase subunit alpha family.</text>
</comment>
<dbReference type="OrthoDB" id="1658at2759"/>
<evidence type="ECO:0000256" key="5">
    <source>
        <dbReference type="ARBA" id="ARBA00022679"/>
    </source>
</evidence>
<keyword evidence="4 9" id="KW-0637">Prenyltransferase</keyword>
<reference evidence="10" key="1">
    <citation type="submission" date="2021-02" db="EMBL/GenBank/DDBJ databases">
        <authorList>
            <person name="Nowell W R."/>
        </authorList>
    </citation>
    <scope>NUCLEOTIDE SEQUENCE</scope>
    <source>
        <strain evidence="10">Ploen Becks lab</strain>
    </source>
</reference>
<organism evidence="10 11">
    <name type="scientific">Brachionus calyciflorus</name>
    <dbReference type="NCBI Taxonomy" id="104777"/>
    <lineage>
        <taxon>Eukaryota</taxon>
        <taxon>Metazoa</taxon>
        <taxon>Spiralia</taxon>
        <taxon>Gnathifera</taxon>
        <taxon>Rotifera</taxon>
        <taxon>Eurotatoria</taxon>
        <taxon>Monogononta</taxon>
        <taxon>Pseudotrocha</taxon>
        <taxon>Ploima</taxon>
        <taxon>Brachionidae</taxon>
        <taxon>Brachionus</taxon>
    </lineage>
</organism>
<proteinExistence type="inferred from homology"/>
<keyword evidence="5 9" id="KW-0808">Transferase</keyword>
<evidence type="ECO:0000256" key="3">
    <source>
        <dbReference type="ARBA" id="ARBA00014772"/>
    </source>
</evidence>
<gene>
    <name evidence="10" type="ORF">OXX778_LOCUS3821</name>
</gene>
<evidence type="ECO:0000256" key="4">
    <source>
        <dbReference type="ARBA" id="ARBA00022602"/>
    </source>
</evidence>
<dbReference type="GO" id="GO:0005968">
    <property type="term" value="C:Rab-protein geranylgeranyltransferase complex"/>
    <property type="evidence" value="ECO:0007669"/>
    <property type="project" value="TreeGrafter"/>
</dbReference>
<dbReference type="Gene3D" id="1.25.40.120">
    <property type="entry name" value="Protein prenylyltransferase"/>
    <property type="match status" value="1"/>
</dbReference>
<name>A0A813PEC9_9BILA</name>